<gene>
    <name evidence="3" type="ORF">BS50DRAFT_404237</name>
</gene>
<keyword evidence="2" id="KW-1133">Transmembrane helix</keyword>
<evidence type="ECO:0000256" key="1">
    <source>
        <dbReference type="SAM" id="MobiDB-lite"/>
    </source>
</evidence>
<reference evidence="3 4" key="1">
    <citation type="journal article" date="2018" name="Front. Microbiol.">
        <title>Genome-Wide Analysis of Corynespora cassiicola Leaf Fall Disease Putative Effectors.</title>
        <authorList>
            <person name="Lopez D."/>
            <person name="Ribeiro S."/>
            <person name="Label P."/>
            <person name="Fumanal B."/>
            <person name="Venisse J.S."/>
            <person name="Kohler A."/>
            <person name="de Oliveira R.R."/>
            <person name="Labutti K."/>
            <person name="Lipzen A."/>
            <person name="Lail K."/>
            <person name="Bauer D."/>
            <person name="Ohm R.A."/>
            <person name="Barry K.W."/>
            <person name="Spatafora J."/>
            <person name="Grigoriev I.V."/>
            <person name="Martin F.M."/>
            <person name="Pujade-Renaud V."/>
        </authorList>
    </citation>
    <scope>NUCLEOTIDE SEQUENCE [LARGE SCALE GENOMIC DNA]</scope>
    <source>
        <strain evidence="3 4">Philippines</strain>
    </source>
</reference>
<keyword evidence="2" id="KW-0812">Transmembrane</keyword>
<evidence type="ECO:0000313" key="3">
    <source>
        <dbReference type="EMBL" id="PSN66016.1"/>
    </source>
</evidence>
<dbReference type="EMBL" id="KZ678136">
    <property type="protein sequence ID" value="PSN66016.1"/>
    <property type="molecule type" value="Genomic_DNA"/>
</dbReference>
<keyword evidence="2" id="KW-0472">Membrane</keyword>
<dbReference type="AlphaFoldDB" id="A0A2T2NL68"/>
<name>A0A2T2NL68_CORCC</name>
<keyword evidence="4" id="KW-1185">Reference proteome</keyword>
<organism evidence="3 4">
    <name type="scientific">Corynespora cassiicola Philippines</name>
    <dbReference type="NCBI Taxonomy" id="1448308"/>
    <lineage>
        <taxon>Eukaryota</taxon>
        <taxon>Fungi</taxon>
        <taxon>Dikarya</taxon>
        <taxon>Ascomycota</taxon>
        <taxon>Pezizomycotina</taxon>
        <taxon>Dothideomycetes</taxon>
        <taxon>Pleosporomycetidae</taxon>
        <taxon>Pleosporales</taxon>
        <taxon>Corynesporascaceae</taxon>
        <taxon>Corynespora</taxon>
    </lineage>
</organism>
<accession>A0A2T2NL68</accession>
<sequence>MAWFWESMVITVDAFHAAKMLGYACKILILVFSICMRIVTVGGVWFVEMVLLSPQGFLGNDASRRRRARNSRWQSSWA</sequence>
<evidence type="ECO:0000313" key="4">
    <source>
        <dbReference type="Proteomes" id="UP000240883"/>
    </source>
</evidence>
<dbReference type="Proteomes" id="UP000240883">
    <property type="component" value="Unassembled WGS sequence"/>
</dbReference>
<feature type="transmembrane region" description="Helical" evidence="2">
    <location>
        <begin position="20"/>
        <end position="47"/>
    </location>
</feature>
<protein>
    <submittedName>
        <fullName evidence="3">Uncharacterized protein</fullName>
    </submittedName>
</protein>
<feature type="region of interest" description="Disordered" evidence="1">
    <location>
        <begin position="58"/>
        <end position="78"/>
    </location>
</feature>
<evidence type="ECO:0000256" key="2">
    <source>
        <dbReference type="SAM" id="Phobius"/>
    </source>
</evidence>
<proteinExistence type="predicted"/>